<evidence type="ECO:0000259" key="11">
    <source>
        <dbReference type="Pfam" id="PF07715"/>
    </source>
</evidence>
<dbReference type="SUPFAM" id="SSF56935">
    <property type="entry name" value="Porins"/>
    <property type="match status" value="1"/>
</dbReference>
<proteinExistence type="inferred from homology"/>
<evidence type="ECO:0000256" key="8">
    <source>
        <dbReference type="PROSITE-ProRule" id="PRU01360"/>
    </source>
</evidence>
<dbReference type="SUPFAM" id="SSF49464">
    <property type="entry name" value="Carboxypeptidase regulatory domain-like"/>
    <property type="match status" value="1"/>
</dbReference>
<dbReference type="Pfam" id="PF13715">
    <property type="entry name" value="CarbopepD_reg_2"/>
    <property type="match status" value="1"/>
</dbReference>
<accession>A0A9X1QEK6</accession>
<name>A0A9X1QEK6_9BACT</name>
<evidence type="ECO:0000256" key="4">
    <source>
        <dbReference type="ARBA" id="ARBA00022692"/>
    </source>
</evidence>
<dbReference type="Pfam" id="PF00593">
    <property type="entry name" value="TonB_dep_Rec_b-barrel"/>
    <property type="match status" value="1"/>
</dbReference>
<dbReference type="EMBL" id="JAKFFV010000007">
    <property type="protein sequence ID" value="MCF2498903.1"/>
    <property type="molecule type" value="Genomic_DNA"/>
</dbReference>
<dbReference type="Gene3D" id="2.170.130.10">
    <property type="entry name" value="TonB-dependent receptor, plug domain"/>
    <property type="match status" value="1"/>
</dbReference>
<dbReference type="GO" id="GO:0009279">
    <property type="term" value="C:cell outer membrane"/>
    <property type="evidence" value="ECO:0007669"/>
    <property type="project" value="UniProtKB-SubCell"/>
</dbReference>
<keyword evidence="3 8" id="KW-1134">Transmembrane beta strand</keyword>
<dbReference type="Pfam" id="PF07715">
    <property type="entry name" value="Plug"/>
    <property type="match status" value="1"/>
</dbReference>
<dbReference type="NCBIfam" id="TIGR04056">
    <property type="entry name" value="OMP_RagA_SusC"/>
    <property type="match status" value="1"/>
</dbReference>
<evidence type="ECO:0000256" key="1">
    <source>
        <dbReference type="ARBA" id="ARBA00004571"/>
    </source>
</evidence>
<feature type="domain" description="TonB-dependent receptor-like beta-barrel" evidence="10">
    <location>
        <begin position="543"/>
        <end position="891"/>
    </location>
</feature>
<dbReference type="InterPro" id="IPR036942">
    <property type="entry name" value="Beta-barrel_TonB_sf"/>
</dbReference>
<evidence type="ECO:0000256" key="5">
    <source>
        <dbReference type="ARBA" id="ARBA00023077"/>
    </source>
</evidence>
<keyword evidence="12" id="KW-0675">Receptor</keyword>
<keyword evidence="6 8" id="KW-0472">Membrane</keyword>
<dbReference type="InterPro" id="IPR023997">
    <property type="entry name" value="TonB-dep_OMP_SusC/RagA_CS"/>
</dbReference>
<dbReference type="Proteomes" id="UP001139411">
    <property type="component" value="Unassembled WGS sequence"/>
</dbReference>
<dbReference type="InterPro" id="IPR008969">
    <property type="entry name" value="CarboxyPept-like_regulatory"/>
</dbReference>
<evidence type="ECO:0000256" key="3">
    <source>
        <dbReference type="ARBA" id="ARBA00022452"/>
    </source>
</evidence>
<dbReference type="PROSITE" id="PS52016">
    <property type="entry name" value="TONB_DEPENDENT_REC_3"/>
    <property type="match status" value="1"/>
</dbReference>
<protein>
    <submittedName>
        <fullName evidence="12">TonB-dependent receptor</fullName>
    </submittedName>
</protein>
<evidence type="ECO:0000256" key="2">
    <source>
        <dbReference type="ARBA" id="ARBA00022448"/>
    </source>
</evidence>
<comment type="subcellular location">
    <subcellularLocation>
        <location evidence="1 8">Cell outer membrane</location>
        <topology evidence="1 8">Multi-pass membrane protein</topology>
    </subcellularLocation>
</comment>
<dbReference type="InterPro" id="IPR012910">
    <property type="entry name" value="Plug_dom"/>
</dbReference>
<dbReference type="RefSeq" id="WP_235177845.1">
    <property type="nucleotide sequence ID" value="NZ_JAKFFV010000007.1"/>
</dbReference>
<comment type="similarity">
    <text evidence="8 9">Belongs to the TonB-dependent receptor family.</text>
</comment>
<evidence type="ECO:0000256" key="9">
    <source>
        <dbReference type="RuleBase" id="RU003357"/>
    </source>
</evidence>
<reference evidence="12" key="1">
    <citation type="submission" date="2022-01" db="EMBL/GenBank/DDBJ databases">
        <title>Novel species in genus Dyadobacter.</title>
        <authorList>
            <person name="Ma C."/>
        </authorList>
    </citation>
    <scope>NUCLEOTIDE SEQUENCE</scope>
    <source>
        <strain evidence="12">CY357</strain>
    </source>
</reference>
<keyword evidence="4 8" id="KW-0812">Transmembrane</keyword>
<comment type="caution">
    <text evidence="12">The sequence shown here is derived from an EMBL/GenBank/DDBJ whole genome shotgun (WGS) entry which is preliminary data.</text>
</comment>
<keyword evidence="5 9" id="KW-0798">TonB box</keyword>
<dbReference type="InterPro" id="IPR000531">
    <property type="entry name" value="Beta-barrel_TonB"/>
</dbReference>
<organism evidence="12 13">
    <name type="scientific">Dyadobacter chenhuakuii</name>
    <dbReference type="NCBI Taxonomy" id="2909339"/>
    <lineage>
        <taxon>Bacteria</taxon>
        <taxon>Pseudomonadati</taxon>
        <taxon>Bacteroidota</taxon>
        <taxon>Cytophagia</taxon>
        <taxon>Cytophagales</taxon>
        <taxon>Spirosomataceae</taxon>
        <taxon>Dyadobacter</taxon>
    </lineage>
</organism>
<sequence>MQKRLLSVRRLFLLLAISALPTLVSGQLLAKLKSQQVPQQAEPQRAMKLKEMLLLLKAKYEVDLLFEEKILPEILVPANSIRSGASFENNLKSLLGSTGIQFRKVKKGTYVLLDQKRTREFMKPEALAPGQPEGYKQELPAIPSASEAEKEISKTTRVAPNEITIKGKVFDTHEPPRELPGVTIAIKGTNEGASTDENGYFALDVPRDAVLVFTMVGHKSMEYVAKSANSNLIIALQEEIASLDEAVVVGQTEQKKKHIAGSITTMNVASQISGKPITTLSQSLQGGVTGLQVQQSSGMPGGDAAAIKIRGISTLGNSNPLILVDGIPMDMNHIDPVTVESVTVLKDAAASAMYGARAANGVILVTTRRGTPGKISVTYDGYVGSQSPTYLQKLVDAPQYMRMYNEARVNSGNQPFYTDEVIQKTAEGSDPIMYPNTDWVDLIVRENSPITSHSISLDGGNNLARFAVTANYLYQDGMIPLSKMDRFNIRANTSITVNKSFVFDVDLLAIKRNTRNNTRPDANQGNRMLEDVYRVPPTILPKYPEKNGRTMYGRYADIVNPLAYAEKGGYRDFESGQALINIQPKWEIFPDFNLKGQFSFRLNSDQDRTVADAYNFFDYGTNQLVQSWGVQRGASFARGTYMYMAANADYTFTKNDHRLYAFGGFSTEKNNSGYWDVNTMVSGYTKLNYSFKDKYLLEATARMDGSSKFGPGHQWGFFPSAAVGWNMHQEEFLKNVRGINNLKLRASYGLLGNENIGLYRFQTLVEGTNGYENIWGNPDITWETVGLFDVGIDVGLFNNSFELIFDYYDKVTKDIILQPQVSYVGGMGNVPINAGKVRNRGWELSLNYFKELGKNWNLSVKPGLSYNQNRILELQNGPYLTSTSINQEGQPIGSIYGYRTGGLLQQSDFAESGTPLVPSVVGAKPGDIRYLDLNGNGQIDAQDQEAIGNPVPMVNYFTNIRLAHKKFDIEMLLQGTGKSDQRLTGMLAYPLDQTADGGVPTTYYADRYWTPERTDARFPRLSNTPANNKLSSDFWIQNGAYCRVKYIQLGYNLPVKAVRKVGAMGVRLYVNAQNPFVFTPMKLMDPESLGNQWTYGIMKVYTVGINVKF</sequence>
<evidence type="ECO:0000259" key="10">
    <source>
        <dbReference type="Pfam" id="PF00593"/>
    </source>
</evidence>
<evidence type="ECO:0000313" key="12">
    <source>
        <dbReference type="EMBL" id="MCF2498903.1"/>
    </source>
</evidence>
<evidence type="ECO:0000313" key="13">
    <source>
        <dbReference type="Proteomes" id="UP001139411"/>
    </source>
</evidence>
<gene>
    <name evidence="12" type="ORF">L0661_11330</name>
</gene>
<dbReference type="InterPro" id="IPR039426">
    <property type="entry name" value="TonB-dep_rcpt-like"/>
</dbReference>
<dbReference type="Gene3D" id="2.40.170.20">
    <property type="entry name" value="TonB-dependent receptor, beta-barrel domain"/>
    <property type="match status" value="1"/>
</dbReference>
<evidence type="ECO:0000256" key="6">
    <source>
        <dbReference type="ARBA" id="ARBA00023136"/>
    </source>
</evidence>
<dbReference type="FunFam" id="2.170.130.10:FF:000003">
    <property type="entry name" value="SusC/RagA family TonB-linked outer membrane protein"/>
    <property type="match status" value="1"/>
</dbReference>
<keyword evidence="7 8" id="KW-0998">Cell outer membrane</keyword>
<dbReference type="InterPro" id="IPR023996">
    <property type="entry name" value="TonB-dep_OMP_SusC/RagA"/>
</dbReference>
<feature type="domain" description="TonB-dependent receptor plug" evidence="11">
    <location>
        <begin position="257"/>
        <end position="362"/>
    </location>
</feature>
<evidence type="ECO:0000256" key="7">
    <source>
        <dbReference type="ARBA" id="ARBA00023237"/>
    </source>
</evidence>
<dbReference type="InterPro" id="IPR037066">
    <property type="entry name" value="Plug_dom_sf"/>
</dbReference>
<keyword evidence="2 8" id="KW-0813">Transport</keyword>
<dbReference type="NCBIfam" id="TIGR04057">
    <property type="entry name" value="SusC_RagA_signa"/>
    <property type="match status" value="1"/>
</dbReference>
<dbReference type="AlphaFoldDB" id="A0A9X1QEK6"/>